<dbReference type="SUPFAM" id="SSF51126">
    <property type="entry name" value="Pectin lyase-like"/>
    <property type="match status" value="1"/>
</dbReference>
<dbReference type="RefSeq" id="WP_221092119.1">
    <property type="nucleotide sequence ID" value="NZ_CAMPGA010000003.1"/>
</dbReference>
<evidence type="ECO:0000256" key="1">
    <source>
        <dbReference type="ARBA" id="ARBA00004191"/>
    </source>
</evidence>
<accession>A0ABS7IT70</accession>
<evidence type="ECO:0000256" key="10">
    <source>
        <dbReference type="ARBA" id="ARBA00023237"/>
    </source>
</evidence>
<evidence type="ECO:0000256" key="7">
    <source>
        <dbReference type="ARBA" id="ARBA00022692"/>
    </source>
</evidence>
<protein>
    <submittedName>
        <fullName evidence="12">Pmp family polymorphic membrane protein autotransporter adhesin</fullName>
    </submittedName>
</protein>
<dbReference type="PROSITE" id="PS51208">
    <property type="entry name" value="AUTOTRANSPORTER"/>
    <property type="match status" value="1"/>
</dbReference>
<comment type="caution">
    <text evidence="12">The sequence shown here is derived from an EMBL/GenBank/DDBJ whole genome shotgun (WGS) entry which is preliminary data.</text>
</comment>
<dbReference type="InterPro" id="IPR011050">
    <property type="entry name" value="Pectin_lyase_fold/virulence"/>
</dbReference>
<keyword evidence="7" id="KW-0812">Transmembrane</keyword>
<evidence type="ECO:0000256" key="6">
    <source>
        <dbReference type="ARBA" id="ARBA00022525"/>
    </source>
</evidence>
<organism evidence="12 13">
    <name type="scientific">Chlamydia gallinacea</name>
    <dbReference type="NCBI Taxonomy" id="1457153"/>
    <lineage>
        <taxon>Bacteria</taxon>
        <taxon>Pseudomonadati</taxon>
        <taxon>Chlamydiota</taxon>
        <taxon>Chlamydiia</taxon>
        <taxon>Chlamydiales</taxon>
        <taxon>Chlamydiaceae</taxon>
        <taxon>Chlamydia/Chlamydophila group</taxon>
        <taxon>Chlamydia</taxon>
    </lineage>
</organism>
<keyword evidence="6" id="KW-0964">Secreted</keyword>
<dbReference type="Gene3D" id="2.40.128.130">
    <property type="entry name" value="Autotransporter beta-domain"/>
    <property type="match status" value="1"/>
</dbReference>
<name>A0ABS7IT70_9CHLA</name>
<dbReference type="SMART" id="SM00869">
    <property type="entry name" value="Autotransporter"/>
    <property type="match status" value="1"/>
</dbReference>
<dbReference type="InterPro" id="IPR005546">
    <property type="entry name" value="Autotransporte_beta"/>
</dbReference>
<comment type="similarity">
    <text evidence="3">Belongs to the PMP outer membrane protein family.</text>
</comment>
<evidence type="ECO:0000313" key="12">
    <source>
        <dbReference type="EMBL" id="MBX6680457.1"/>
    </source>
</evidence>
<keyword evidence="8" id="KW-0732">Signal</keyword>
<evidence type="ECO:0000256" key="4">
    <source>
        <dbReference type="ARBA" id="ARBA00022452"/>
    </source>
</evidence>
<proteinExistence type="inferred from homology"/>
<evidence type="ECO:0000256" key="3">
    <source>
        <dbReference type="ARBA" id="ARBA00007542"/>
    </source>
</evidence>
<evidence type="ECO:0000256" key="9">
    <source>
        <dbReference type="ARBA" id="ARBA00023136"/>
    </source>
</evidence>
<gene>
    <name evidence="12" type="ORF">JG731_03735</name>
</gene>
<dbReference type="Proteomes" id="UP000781104">
    <property type="component" value="Unassembled WGS sequence"/>
</dbReference>
<dbReference type="NCBIfam" id="TIGR01376">
    <property type="entry name" value="POMP_repeat"/>
    <property type="match status" value="3"/>
</dbReference>
<evidence type="ECO:0000259" key="11">
    <source>
        <dbReference type="PROSITE" id="PS51208"/>
    </source>
</evidence>
<dbReference type="InterPro" id="IPR036709">
    <property type="entry name" value="Autotransporte_beta_dom_sf"/>
</dbReference>
<dbReference type="InterPro" id="IPR011427">
    <property type="entry name" value="Polymorphic_membr_middle"/>
</dbReference>
<keyword evidence="4" id="KW-1134">Transmembrane beta strand</keyword>
<keyword evidence="10" id="KW-0998">Cell outer membrane</keyword>
<dbReference type="SUPFAM" id="SSF103515">
    <property type="entry name" value="Autotransporter"/>
    <property type="match status" value="1"/>
</dbReference>
<sequence length="977" mass="104482">MKTSFSKFIIFSLLTLTCSSRVDSLEILVPSGTYNGDLKEQFPHTITANSEGTTAILSGDLYISNIDNCQAATPLSCFFNSAGFITIIGRGNSISFTNLCSTTNGAALNSTPTNSSGSNPYTIVGLSSCTFTNCRVLVNSSTSPNTISAPKGGAIYASVPLNLQNLLNATFRNNYAAGNGGAIWAKNCAIQKIQQAVFSSNVANNGGAIGSSESISILQCPSIIFSTNSADLYGGAIHAVDPTTATPPPPPTTQKNTTINISGNNIVKFEANNAKSGGAIYGEGNITLSNNSTLILQNNSAFPEVSPTTGTTVGQGGALFAKQATATATPPDYTGITINNQQTIFFANNFASTAGGAIYTDKLNISSSGPTIFRDNVAQDGGAIYIADTGTVSLSADYGPMVFYHNLKKGTGQTASQRNAISLGKGATISSLSASGNHSLIFYDPITMAMPNTQANSQELVINSNSSQYTGSVVFSGLDTDSSTNANDLTSTIYQKVKLSGGKLILANQATLAVLSFTQEAGSILRMDGGTTLQVTQYSHNTNQDNTNGQITITDLHLNLDSLNGTNQAKIETKNTNGSITLSGSVSFEDVSGHAYENHSLFNQDTVTFTPLSLVTTTQGTITTNVEFPEAKYGYLGSWEFSWENGANNTKTLKAIWTRTGFLPSPERQSTLVPNSLWGALIDLRSLNEMATASCDDFNYGRGLYLTGISNLFYRDRGDNSHGFRRISGGYLVGANSQTIAGSVFGIAFAQVFGKSKDYVVSTSKAQSLMGTTYLSIKHPINNTVFSTFSIRACYSRTTEEMTTRYTFAQKQETSWNNNCWLGEIGGSLPIILQVKNLHFSQLVPFVHAQIGYAEHASFKEKNAEARSFNSGHLINVSVPAGFKIDRKSHRHPDFYSLSVAYVPDVYRKNPECATLLLSNGVSWITSAMNVDKHALLLQGSTHTAVNNNIEIFTHGSCELRKSSYNYSIDMGSKWRF</sequence>
<evidence type="ECO:0000256" key="8">
    <source>
        <dbReference type="ARBA" id="ARBA00022729"/>
    </source>
</evidence>
<reference evidence="12 13" key="1">
    <citation type="journal article" date="2021" name="Sci. Rep.">
        <title>Genetic and phenotypic analysis of the pathogenic potential of two novel Chlamydia gallinacea strains compared to Chlamydia psittaci.</title>
        <authorList>
            <person name="Heijne M."/>
            <person name="Jelocnik M."/>
            <person name="Umanets A."/>
            <person name="Brouwer M.S.M."/>
            <person name="Dinkla A."/>
            <person name="Harders F."/>
            <person name="van Keulen L.J.M."/>
            <person name="Roest H.J."/>
            <person name="Schaafsma F."/>
            <person name="Velkers F.C."/>
            <person name="van der Goot J.A."/>
            <person name="Pannekoek Y."/>
            <person name="Koets A.P."/>
        </authorList>
    </citation>
    <scope>NUCLEOTIDE SEQUENCE [LARGE SCALE GENOMIC DNA]</scope>
    <source>
        <strain evidence="12 13">NL_F725</strain>
    </source>
</reference>
<evidence type="ECO:0000256" key="2">
    <source>
        <dbReference type="ARBA" id="ARBA00004416"/>
    </source>
</evidence>
<keyword evidence="5" id="KW-0134">Cell wall</keyword>
<keyword evidence="9" id="KW-0472">Membrane</keyword>
<dbReference type="Pfam" id="PF02415">
    <property type="entry name" value="Chlam_PMP"/>
    <property type="match status" value="3"/>
</dbReference>
<dbReference type="InterPro" id="IPR003368">
    <property type="entry name" value="POMP_repeat"/>
</dbReference>
<keyword evidence="13" id="KW-1185">Reference proteome</keyword>
<dbReference type="Pfam" id="PF07548">
    <property type="entry name" value="ChlamPMP_M"/>
    <property type="match status" value="1"/>
</dbReference>
<comment type="subcellular location">
    <subcellularLocation>
        <location evidence="2">Cell outer membrane</location>
        <topology evidence="2">Peripheral membrane protein</topology>
        <orientation evidence="2">Extracellular side</orientation>
    </subcellularLocation>
    <subcellularLocation>
        <location evidence="1">Secreted</location>
        <location evidence="1">Cell wall</location>
    </subcellularLocation>
</comment>
<evidence type="ECO:0000256" key="5">
    <source>
        <dbReference type="ARBA" id="ARBA00022512"/>
    </source>
</evidence>
<evidence type="ECO:0000313" key="13">
    <source>
        <dbReference type="Proteomes" id="UP000781104"/>
    </source>
</evidence>
<feature type="domain" description="Autotransporter" evidence="11">
    <location>
        <begin position="697"/>
        <end position="977"/>
    </location>
</feature>
<dbReference type="EMBL" id="JAEMHH010000015">
    <property type="protein sequence ID" value="MBX6680457.1"/>
    <property type="molecule type" value="Genomic_DNA"/>
</dbReference>